<comment type="similarity">
    <text evidence="2">Belongs to the tRNA methyltransferase O family.</text>
</comment>
<evidence type="ECO:0000256" key="1">
    <source>
        <dbReference type="ARBA" id="ARBA00022691"/>
    </source>
</evidence>
<evidence type="ECO:0000256" key="2">
    <source>
        <dbReference type="ARBA" id="ARBA00033753"/>
    </source>
</evidence>
<dbReference type="EMBL" id="CP063310">
    <property type="protein sequence ID" value="QOS67969.1"/>
    <property type="molecule type" value="Genomic_DNA"/>
</dbReference>
<keyword evidence="3" id="KW-0808">Transferase</keyword>
<dbReference type="InterPro" id="IPR036414">
    <property type="entry name" value="YaeB_N_sf"/>
</dbReference>
<organism evidence="3 4">
    <name type="scientific">Eggerthella guodeyinii</name>
    <dbReference type="NCBI Taxonomy" id="2690837"/>
    <lineage>
        <taxon>Bacteria</taxon>
        <taxon>Bacillati</taxon>
        <taxon>Actinomycetota</taxon>
        <taxon>Coriobacteriia</taxon>
        <taxon>Eggerthellales</taxon>
        <taxon>Eggerthellaceae</taxon>
        <taxon>Eggerthella</taxon>
    </lineage>
</organism>
<proteinExistence type="inferred from homology"/>
<keyword evidence="3" id="KW-0489">Methyltransferase</keyword>
<dbReference type="RefSeq" id="WP_160941423.1">
    <property type="nucleotide sequence ID" value="NZ_CP063310.1"/>
</dbReference>
<reference evidence="3 4" key="1">
    <citation type="submission" date="2020-10" db="EMBL/GenBank/DDBJ databases">
        <title>Eggerthella sp. nov., isolated from human feces.</title>
        <authorList>
            <person name="Yajun G."/>
        </authorList>
    </citation>
    <scope>NUCLEOTIDE SEQUENCE [LARGE SCALE GENOMIC DNA]</scope>
    <source>
        <strain evidence="3 4">HF-1101</strain>
    </source>
</reference>
<dbReference type="Proteomes" id="UP000478463">
    <property type="component" value="Chromosome"/>
</dbReference>
<dbReference type="GO" id="GO:0008168">
    <property type="term" value="F:methyltransferase activity"/>
    <property type="evidence" value="ECO:0007669"/>
    <property type="project" value="UniProtKB-KW"/>
</dbReference>
<dbReference type="AlphaFoldDB" id="A0A6L7IQ83"/>
<dbReference type="KEGG" id="egd:GS424_015935"/>
<sequence>MEEYVIRPIGHVEAHEDGSATLRIDEPYRAGLRGLDGFGHLEVLWWSHLADADELRGLVDAGRPYVGLDYDLGIFATRSPMRPNPVSLTTVEVGAIDVEAGTVETPYLDAEDGTPLVDLKPYTPSIDRIATPRVPAWCANWPNDVETSGDFDWGAVFRF</sequence>
<dbReference type="PANTHER" id="PTHR12818">
    <property type="entry name" value="TRNA (ADENINE(37)-N6)-METHYLTRANSFERASE"/>
    <property type="match status" value="1"/>
</dbReference>
<dbReference type="PROSITE" id="PS51668">
    <property type="entry name" value="TSAA_2"/>
    <property type="match status" value="1"/>
</dbReference>
<keyword evidence="1" id="KW-0949">S-adenosyl-L-methionine</keyword>
<dbReference type="PANTHER" id="PTHR12818:SF0">
    <property type="entry name" value="TRNA (ADENINE(37)-N6)-METHYLTRANSFERASE"/>
    <property type="match status" value="1"/>
</dbReference>
<name>A0A6L7IQ83_9ACTN</name>
<protein>
    <submittedName>
        <fullName evidence="3">SAM-dependent methyltransferase</fullName>
    </submittedName>
</protein>
<dbReference type="SUPFAM" id="SSF118196">
    <property type="entry name" value="YaeB-like"/>
    <property type="match status" value="1"/>
</dbReference>
<evidence type="ECO:0000313" key="3">
    <source>
        <dbReference type="EMBL" id="QOS67969.1"/>
    </source>
</evidence>
<gene>
    <name evidence="3" type="ORF">GS424_015935</name>
</gene>
<dbReference type="InterPro" id="IPR023370">
    <property type="entry name" value="TrmO-like_N"/>
</dbReference>
<accession>A0A6L7IQ83</accession>
<dbReference type="Pfam" id="PF01980">
    <property type="entry name" value="TrmO_N"/>
    <property type="match status" value="1"/>
</dbReference>
<evidence type="ECO:0000313" key="4">
    <source>
        <dbReference type="Proteomes" id="UP000478463"/>
    </source>
</evidence>
<dbReference type="InterPro" id="IPR036413">
    <property type="entry name" value="YaeB-like_sf"/>
</dbReference>
<dbReference type="InterPro" id="IPR040372">
    <property type="entry name" value="YaeB-like"/>
</dbReference>
<dbReference type="Gene3D" id="2.40.30.70">
    <property type="entry name" value="YaeB-like"/>
    <property type="match status" value="1"/>
</dbReference>
<dbReference type="GO" id="GO:0032259">
    <property type="term" value="P:methylation"/>
    <property type="evidence" value="ECO:0007669"/>
    <property type="project" value="UniProtKB-KW"/>
</dbReference>